<dbReference type="GO" id="GO:0046872">
    <property type="term" value="F:metal ion binding"/>
    <property type="evidence" value="ECO:0007669"/>
    <property type="project" value="UniProtKB-KW"/>
</dbReference>
<evidence type="ECO:0000256" key="8">
    <source>
        <dbReference type="ARBA" id="ARBA00022694"/>
    </source>
</evidence>
<evidence type="ECO:0000313" key="18">
    <source>
        <dbReference type="Proteomes" id="UP000178735"/>
    </source>
</evidence>
<gene>
    <name evidence="17" type="ORF">A2008_07900</name>
</gene>
<dbReference type="Gene3D" id="2.40.50.140">
    <property type="entry name" value="Nucleic acid-binding proteins"/>
    <property type="match status" value="1"/>
</dbReference>
<keyword evidence="13" id="KW-0378">Hydrolase</keyword>
<dbReference type="InterPro" id="IPR003029">
    <property type="entry name" value="S1_domain"/>
</dbReference>
<dbReference type="Proteomes" id="UP000178735">
    <property type="component" value="Unassembled WGS sequence"/>
</dbReference>
<evidence type="ECO:0000256" key="7">
    <source>
        <dbReference type="ARBA" id="ARBA00022555"/>
    </source>
</evidence>
<keyword evidence="6" id="KW-0698">rRNA processing</keyword>
<dbReference type="AlphaFoldDB" id="A0A1F7WD71"/>
<dbReference type="Pfam" id="PF20833">
    <property type="entry name" value="RNase_E_G_Thio"/>
    <property type="match status" value="1"/>
</dbReference>
<proteinExistence type="inferred from homology"/>
<evidence type="ECO:0000256" key="12">
    <source>
        <dbReference type="ARBA" id="ARBA00022759"/>
    </source>
</evidence>
<dbReference type="GO" id="GO:0000049">
    <property type="term" value="F:tRNA binding"/>
    <property type="evidence" value="ECO:0007669"/>
    <property type="project" value="UniProtKB-KW"/>
</dbReference>
<evidence type="ECO:0000259" key="16">
    <source>
        <dbReference type="PROSITE" id="PS50126"/>
    </source>
</evidence>
<sequence>MEKKIIIHVDEDETQIVILEDNRLAEFYVEREESLRIVGNIYKGKVSNVLPGMQSAFVDVGLEKDVFLHIDDYHIEGVEKDDAISMKDISIRDVLQVGQEIVVQIMKDPLGTKGARGTTFLTLPGRFCVLLLNEKSIYVSRRITDESERSRLKSFGDKYCPEDMGLIIRTAASNSTSEITEEEIETDIKFLLQLWDKIVGRIHKSGVYALIHNELNIAMKILRDLFTHDVSEIYVDSEEQYLKLREYFEFMAPREVEKLKLYKDEVFIFEKMGVDRQIDRALKTHVWLNCGGYIIIQKTEALTAIDVNTGKFTGQDDLEETVFKTNMEAAYEIARQIRIRGIGGIIIVDFIDMIKEDHKNKIMEVMRENFKKDKSKNSIIGITEFGLVEITRERVSKSINEVLLQHCPYCKGTGKVYASKLISNKVRSEIAKISKMSEANNILVNTHPDVAAHLLGEEGERIKLLETRLGKTIFVRADETYHVEQVQVSVI</sequence>
<protein>
    <recommendedName>
        <fullName evidence="4">Ribonuclease G</fullName>
    </recommendedName>
</protein>
<organism evidence="17 18">
    <name type="scientific">Candidatus Wallbacteria bacterium GWC2_49_35</name>
    <dbReference type="NCBI Taxonomy" id="1817813"/>
    <lineage>
        <taxon>Bacteria</taxon>
        <taxon>Candidatus Walliibacteriota</taxon>
    </lineage>
</organism>
<dbReference type="Gene3D" id="3.40.1260.20">
    <property type="entry name" value="Ribonuclease E, catalytic domain"/>
    <property type="match status" value="1"/>
</dbReference>
<keyword evidence="15" id="KW-0694">RNA-binding</keyword>
<dbReference type="InterPro" id="IPR004659">
    <property type="entry name" value="RNase_E/G"/>
</dbReference>
<keyword evidence="5" id="KW-0963">Cytoplasm</keyword>
<evidence type="ECO:0000256" key="5">
    <source>
        <dbReference type="ARBA" id="ARBA00022490"/>
    </source>
</evidence>
<dbReference type="EMBL" id="MGFH01000251">
    <property type="protein sequence ID" value="OGM00771.1"/>
    <property type="molecule type" value="Genomic_DNA"/>
</dbReference>
<dbReference type="GO" id="GO:0004519">
    <property type="term" value="F:endonuclease activity"/>
    <property type="evidence" value="ECO:0007669"/>
    <property type="project" value="UniProtKB-KW"/>
</dbReference>
<dbReference type="NCBIfam" id="TIGR00757">
    <property type="entry name" value="RNaseEG"/>
    <property type="match status" value="1"/>
</dbReference>
<dbReference type="Pfam" id="PF00575">
    <property type="entry name" value="S1"/>
    <property type="match status" value="1"/>
</dbReference>
<comment type="similarity">
    <text evidence="3">Belongs to the RNase E/G family. RNase G subfamily.</text>
</comment>
<keyword evidence="8" id="KW-0819">tRNA processing</keyword>
<feature type="domain" description="S1 motif" evidence="16">
    <location>
        <begin position="39"/>
        <end position="124"/>
    </location>
</feature>
<evidence type="ECO:0000256" key="2">
    <source>
        <dbReference type="ARBA" id="ARBA00004496"/>
    </source>
</evidence>
<dbReference type="CDD" id="cd04453">
    <property type="entry name" value="S1_RNase_E"/>
    <property type="match status" value="1"/>
</dbReference>
<dbReference type="PANTHER" id="PTHR30001">
    <property type="entry name" value="RIBONUCLEASE"/>
    <property type="match status" value="1"/>
</dbReference>
<dbReference type="GO" id="GO:0005737">
    <property type="term" value="C:cytoplasm"/>
    <property type="evidence" value="ECO:0007669"/>
    <property type="project" value="UniProtKB-SubCell"/>
</dbReference>
<comment type="cofactor">
    <cofactor evidence="1">
        <name>Mg(2+)</name>
        <dbReference type="ChEBI" id="CHEBI:18420"/>
    </cofactor>
</comment>
<dbReference type="GO" id="GO:0016787">
    <property type="term" value="F:hydrolase activity"/>
    <property type="evidence" value="ECO:0007669"/>
    <property type="project" value="UniProtKB-KW"/>
</dbReference>
<evidence type="ECO:0000256" key="10">
    <source>
        <dbReference type="ARBA" id="ARBA00022723"/>
    </source>
</evidence>
<evidence type="ECO:0000256" key="14">
    <source>
        <dbReference type="ARBA" id="ARBA00022842"/>
    </source>
</evidence>
<dbReference type="GO" id="GO:0004540">
    <property type="term" value="F:RNA nuclease activity"/>
    <property type="evidence" value="ECO:0007669"/>
    <property type="project" value="InterPro"/>
</dbReference>
<accession>A0A1F7WD71</accession>
<keyword evidence="7" id="KW-0820">tRNA-binding</keyword>
<dbReference type="PROSITE" id="PS50126">
    <property type="entry name" value="S1"/>
    <property type="match status" value="1"/>
</dbReference>
<comment type="subcellular location">
    <subcellularLocation>
        <location evidence="2">Cytoplasm</location>
    </subcellularLocation>
</comment>
<evidence type="ECO:0000256" key="4">
    <source>
        <dbReference type="ARBA" id="ARBA00017719"/>
    </source>
</evidence>
<dbReference type="GO" id="GO:0019843">
    <property type="term" value="F:rRNA binding"/>
    <property type="evidence" value="ECO:0007669"/>
    <property type="project" value="UniProtKB-KW"/>
</dbReference>
<dbReference type="Pfam" id="PF10150">
    <property type="entry name" value="RNase_E_G"/>
    <property type="match status" value="1"/>
</dbReference>
<dbReference type="InterPro" id="IPR012340">
    <property type="entry name" value="NA-bd_OB-fold"/>
</dbReference>
<keyword evidence="9" id="KW-0540">Nuclease</keyword>
<evidence type="ECO:0000256" key="11">
    <source>
        <dbReference type="ARBA" id="ARBA00022730"/>
    </source>
</evidence>
<keyword evidence="11" id="KW-0699">rRNA-binding</keyword>
<dbReference type="InterPro" id="IPR048583">
    <property type="entry name" value="RNase_E_G_thioredoxin-like"/>
</dbReference>
<evidence type="ECO:0000256" key="3">
    <source>
        <dbReference type="ARBA" id="ARBA00005663"/>
    </source>
</evidence>
<dbReference type="InterPro" id="IPR019307">
    <property type="entry name" value="RNA-bd_AU-1/RNase_E/G"/>
</dbReference>
<name>A0A1F7WD71_9BACT</name>
<evidence type="ECO:0000256" key="13">
    <source>
        <dbReference type="ARBA" id="ARBA00022801"/>
    </source>
</evidence>
<comment type="caution">
    <text evidence="17">The sequence shown here is derived from an EMBL/GenBank/DDBJ whole genome shotgun (WGS) entry which is preliminary data.</text>
</comment>
<dbReference type="PANTHER" id="PTHR30001:SF0">
    <property type="entry name" value="RIBONUCLEASE G"/>
    <property type="match status" value="1"/>
</dbReference>
<keyword evidence="14" id="KW-0460">Magnesium</keyword>
<evidence type="ECO:0000256" key="9">
    <source>
        <dbReference type="ARBA" id="ARBA00022722"/>
    </source>
</evidence>
<evidence type="ECO:0000256" key="1">
    <source>
        <dbReference type="ARBA" id="ARBA00001946"/>
    </source>
</evidence>
<reference evidence="17 18" key="1">
    <citation type="journal article" date="2016" name="Nat. Commun.">
        <title>Thousands of microbial genomes shed light on interconnected biogeochemical processes in an aquifer system.</title>
        <authorList>
            <person name="Anantharaman K."/>
            <person name="Brown C.T."/>
            <person name="Hug L.A."/>
            <person name="Sharon I."/>
            <person name="Castelle C.J."/>
            <person name="Probst A.J."/>
            <person name="Thomas B.C."/>
            <person name="Singh A."/>
            <person name="Wilkins M.J."/>
            <person name="Karaoz U."/>
            <person name="Brodie E.L."/>
            <person name="Williams K.H."/>
            <person name="Hubbard S.S."/>
            <person name="Banfield J.F."/>
        </authorList>
    </citation>
    <scope>NUCLEOTIDE SEQUENCE [LARGE SCALE GENOMIC DNA]</scope>
</reference>
<dbReference type="GO" id="GO:0006364">
    <property type="term" value="P:rRNA processing"/>
    <property type="evidence" value="ECO:0007669"/>
    <property type="project" value="UniProtKB-KW"/>
</dbReference>
<dbReference type="SMART" id="SM00316">
    <property type="entry name" value="S1"/>
    <property type="match status" value="1"/>
</dbReference>
<evidence type="ECO:0000256" key="15">
    <source>
        <dbReference type="ARBA" id="ARBA00022884"/>
    </source>
</evidence>
<evidence type="ECO:0000313" key="17">
    <source>
        <dbReference type="EMBL" id="OGM00771.1"/>
    </source>
</evidence>
<dbReference type="SUPFAM" id="SSF50249">
    <property type="entry name" value="Nucleic acid-binding proteins"/>
    <property type="match status" value="1"/>
</dbReference>
<keyword evidence="10" id="KW-0479">Metal-binding</keyword>
<evidence type="ECO:0000256" key="6">
    <source>
        <dbReference type="ARBA" id="ARBA00022552"/>
    </source>
</evidence>
<dbReference type="GO" id="GO:0008033">
    <property type="term" value="P:tRNA processing"/>
    <property type="evidence" value="ECO:0007669"/>
    <property type="project" value="UniProtKB-KW"/>
</dbReference>
<keyword evidence="12" id="KW-0255">Endonuclease</keyword>
<dbReference type="STRING" id="1817813.A2008_07900"/>